<evidence type="ECO:0000313" key="2">
    <source>
        <dbReference type="EMBL" id="KAJ7610132.1"/>
    </source>
</evidence>
<feature type="domain" description="DUF8205" evidence="1">
    <location>
        <begin position="59"/>
        <end position="139"/>
    </location>
</feature>
<dbReference type="EMBL" id="JARKIF010000036">
    <property type="protein sequence ID" value="KAJ7610132.1"/>
    <property type="molecule type" value="Genomic_DNA"/>
</dbReference>
<comment type="caution">
    <text evidence="2">The sequence shown here is derived from an EMBL/GenBank/DDBJ whole genome shotgun (WGS) entry which is preliminary data.</text>
</comment>
<gene>
    <name evidence="2" type="ORF">FB45DRAFT_1122046</name>
</gene>
<organism evidence="2 3">
    <name type="scientific">Roridomyces roridus</name>
    <dbReference type="NCBI Taxonomy" id="1738132"/>
    <lineage>
        <taxon>Eukaryota</taxon>
        <taxon>Fungi</taxon>
        <taxon>Dikarya</taxon>
        <taxon>Basidiomycota</taxon>
        <taxon>Agaricomycotina</taxon>
        <taxon>Agaricomycetes</taxon>
        <taxon>Agaricomycetidae</taxon>
        <taxon>Agaricales</taxon>
        <taxon>Marasmiineae</taxon>
        <taxon>Mycenaceae</taxon>
        <taxon>Roridomyces</taxon>
    </lineage>
</organism>
<dbReference type="AlphaFoldDB" id="A0AAD7F9A0"/>
<reference evidence="2" key="1">
    <citation type="submission" date="2023-03" db="EMBL/GenBank/DDBJ databases">
        <title>Massive genome expansion in bonnet fungi (Mycena s.s.) driven by repeated elements and novel gene families across ecological guilds.</title>
        <authorList>
            <consortium name="Lawrence Berkeley National Laboratory"/>
            <person name="Harder C.B."/>
            <person name="Miyauchi S."/>
            <person name="Viragh M."/>
            <person name="Kuo A."/>
            <person name="Thoen E."/>
            <person name="Andreopoulos B."/>
            <person name="Lu D."/>
            <person name="Skrede I."/>
            <person name="Drula E."/>
            <person name="Henrissat B."/>
            <person name="Morin E."/>
            <person name="Kohler A."/>
            <person name="Barry K."/>
            <person name="LaButti K."/>
            <person name="Morin E."/>
            <person name="Salamov A."/>
            <person name="Lipzen A."/>
            <person name="Mereny Z."/>
            <person name="Hegedus B."/>
            <person name="Baldrian P."/>
            <person name="Stursova M."/>
            <person name="Weitz H."/>
            <person name="Taylor A."/>
            <person name="Grigoriev I.V."/>
            <person name="Nagy L.G."/>
            <person name="Martin F."/>
            <person name="Kauserud H."/>
        </authorList>
    </citation>
    <scope>NUCLEOTIDE SEQUENCE</scope>
    <source>
        <strain evidence="2">9284</strain>
    </source>
</reference>
<name>A0AAD7F9A0_9AGAR</name>
<keyword evidence="3" id="KW-1185">Reference proteome</keyword>
<proteinExistence type="predicted"/>
<dbReference type="Proteomes" id="UP001221142">
    <property type="component" value="Unassembled WGS sequence"/>
</dbReference>
<dbReference type="Pfam" id="PF26632">
    <property type="entry name" value="DUF8205"/>
    <property type="match status" value="1"/>
</dbReference>
<dbReference type="InterPro" id="IPR058518">
    <property type="entry name" value="DUF8205"/>
</dbReference>
<sequence length="293" mass="33323">MQDAKDQARLENLGPIKMAVHPLYTDVFKSEARTSDEIRALINRPAHKKFCNKVKGSGITKLVLNLLSNGFLARYLQAALIQQFDLLDKHPSSEKLFRAHIDIGIEPTEILDFLDVFMGKGNRSPEEMRRGMLQVNDIIPLTPRSILELSPDERGPSGHPKFYQLIPAGALTHISARVRSWWCKTLQEVIKKPSSVTQPRKRLVRVTLNAPPPSGHQRIKPCRRFNPYSADKENQLLLRTALRPFDLQLIRDAAANRDTHPAHAIRTKIARENIYKLVVIENDGTTKRIKLVE</sequence>
<accession>A0AAD7F9A0</accession>
<evidence type="ECO:0000313" key="3">
    <source>
        <dbReference type="Proteomes" id="UP001221142"/>
    </source>
</evidence>
<protein>
    <recommendedName>
        <fullName evidence="1">DUF8205 domain-containing protein</fullName>
    </recommendedName>
</protein>
<evidence type="ECO:0000259" key="1">
    <source>
        <dbReference type="Pfam" id="PF26632"/>
    </source>
</evidence>